<evidence type="ECO:0000256" key="1">
    <source>
        <dbReference type="ARBA" id="ARBA00004123"/>
    </source>
</evidence>
<feature type="compositionally biased region" description="Basic and acidic residues" evidence="5">
    <location>
        <begin position="290"/>
        <end position="313"/>
    </location>
</feature>
<evidence type="ECO:0000256" key="2">
    <source>
        <dbReference type="ARBA" id="ARBA00017589"/>
    </source>
</evidence>
<gene>
    <name evidence="6" type="primary">POLD3</name>
    <name evidence="6" type="ORF">BGW38_008412</name>
</gene>
<evidence type="ECO:0000256" key="5">
    <source>
        <dbReference type="SAM" id="MobiDB-lite"/>
    </source>
</evidence>
<accession>A0A9P6KGA9</accession>
<feature type="region of interest" description="Disordered" evidence="5">
    <location>
        <begin position="220"/>
        <end position="315"/>
    </location>
</feature>
<feature type="compositionally biased region" description="Low complexity" evidence="5">
    <location>
        <begin position="146"/>
        <end position="205"/>
    </location>
</feature>
<feature type="compositionally biased region" description="Acidic residues" evidence="5">
    <location>
        <begin position="471"/>
        <end position="483"/>
    </location>
</feature>
<dbReference type="PANTHER" id="PTHR17598">
    <property type="entry name" value="DNA POLYMERASE DELTA SUBUNIT 3"/>
    <property type="match status" value="1"/>
</dbReference>
<reference evidence="6" key="1">
    <citation type="journal article" date="2020" name="Fungal Divers.">
        <title>Resolving the Mortierellaceae phylogeny through synthesis of multi-gene phylogenetics and phylogenomics.</title>
        <authorList>
            <person name="Vandepol N."/>
            <person name="Liber J."/>
            <person name="Desiro A."/>
            <person name="Na H."/>
            <person name="Kennedy M."/>
            <person name="Barry K."/>
            <person name="Grigoriev I.V."/>
            <person name="Miller A.N."/>
            <person name="O'Donnell K."/>
            <person name="Stajich J.E."/>
            <person name="Bonito G."/>
        </authorList>
    </citation>
    <scope>NUCLEOTIDE SEQUENCE</scope>
    <source>
        <strain evidence="6">KOD1015</strain>
    </source>
</reference>
<proteinExistence type="predicted"/>
<name>A0A9P6KGA9_9FUNG</name>
<dbReference type="InterPro" id="IPR041913">
    <property type="entry name" value="POLD3_sf"/>
</dbReference>
<dbReference type="GO" id="GO:0043625">
    <property type="term" value="C:delta DNA polymerase complex"/>
    <property type="evidence" value="ECO:0007669"/>
    <property type="project" value="InterPro"/>
</dbReference>
<evidence type="ECO:0000313" key="6">
    <source>
        <dbReference type="EMBL" id="KAF9583823.1"/>
    </source>
</evidence>
<dbReference type="GO" id="GO:0006297">
    <property type="term" value="P:nucleotide-excision repair, DNA gap filling"/>
    <property type="evidence" value="ECO:0007669"/>
    <property type="project" value="TreeGrafter"/>
</dbReference>
<feature type="compositionally biased region" description="Low complexity" evidence="5">
    <location>
        <begin position="236"/>
        <end position="247"/>
    </location>
</feature>
<dbReference type="OrthoDB" id="514823at2759"/>
<evidence type="ECO:0000313" key="7">
    <source>
        <dbReference type="Proteomes" id="UP000780801"/>
    </source>
</evidence>
<keyword evidence="3" id="KW-0235">DNA replication</keyword>
<dbReference type="EMBL" id="JAABOA010000579">
    <property type="protein sequence ID" value="KAF9583823.1"/>
    <property type="molecule type" value="Genomic_DNA"/>
</dbReference>
<feature type="region of interest" description="Disordered" evidence="5">
    <location>
        <begin position="337"/>
        <end position="373"/>
    </location>
</feature>
<feature type="region of interest" description="Disordered" evidence="5">
    <location>
        <begin position="395"/>
        <end position="529"/>
    </location>
</feature>
<feature type="region of interest" description="Disordered" evidence="5">
    <location>
        <begin position="143"/>
        <end position="205"/>
    </location>
</feature>
<dbReference type="Proteomes" id="UP000780801">
    <property type="component" value="Unassembled WGS sequence"/>
</dbReference>
<protein>
    <recommendedName>
        <fullName evidence="2">DNA polymerase delta subunit 3</fullName>
    </recommendedName>
</protein>
<sequence>MTVDIESQTMELLTATVEDEKKSITYRWLSRSMGYSVNVAKRLMEVYVITAGYGKAHATYYISRQDSATGNKTISLISQEELEGAKNDSAVTGYHIYSLEPSPLKDISTLSVANAEAIQLQQAKDVNQYRFIKNLDAVVTKSGLRPAASTSSKPSSANKPATTGPSTKPTATANSTSTAPTTASTSAPLSSAPTTAATPAKSAPAKTSVKNFFGKAASAAPKATSAPSPAPPAAPPAAKNTKAPSTPFFKASGVKNSAPVSHKRKADLMVVDGEDHPKDSDSDEADSEDERDRRLALSSRLDQDQGDIHKTADSSKSSLNADILKKRYRSSKLLAIDDDDEVEGAANTIKHSNGAMEDDEDKDLPKPTKEDRAALEAEKNAQRLALENMMLMDHTDHEEHPQDEDSPMIDVEALDEAPSATTNTTAGSASSTTDEVRRNEQGQLVRRRRGTRAVTKRRTTQNERGYLVTEDIVEMEPFSEDEIIPEKHTAPPTPAPRAPASSENTDKKAAPKKKGASGNQSLLNFFRKQ</sequence>
<feature type="compositionally biased region" description="Acidic residues" evidence="5">
    <location>
        <begin position="401"/>
        <end position="415"/>
    </location>
</feature>
<dbReference type="PANTHER" id="PTHR17598:SF13">
    <property type="entry name" value="DNA POLYMERASE DELTA SUBUNIT 3"/>
    <property type="match status" value="1"/>
</dbReference>
<evidence type="ECO:0000256" key="4">
    <source>
        <dbReference type="ARBA" id="ARBA00023242"/>
    </source>
</evidence>
<comment type="subcellular location">
    <subcellularLocation>
        <location evidence="1">Nucleus</location>
    </subcellularLocation>
</comment>
<comment type="caution">
    <text evidence="6">The sequence shown here is derived from an EMBL/GenBank/DDBJ whole genome shotgun (WGS) entry which is preliminary data.</text>
</comment>
<dbReference type="InterPro" id="IPR019038">
    <property type="entry name" value="POLD3"/>
</dbReference>
<dbReference type="Gene3D" id="3.90.1030.20">
    <property type="entry name" value="DNA polymerase delta, p66 (Cdc27) subunit, wHTH domain"/>
    <property type="match status" value="1"/>
</dbReference>
<feature type="compositionally biased region" description="Basic residues" evidence="5">
    <location>
        <begin position="445"/>
        <end position="459"/>
    </location>
</feature>
<dbReference type="GO" id="GO:1904161">
    <property type="term" value="P:DNA synthesis involved in UV-damage excision repair"/>
    <property type="evidence" value="ECO:0007669"/>
    <property type="project" value="TreeGrafter"/>
</dbReference>
<keyword evidence="7" id="KW-1185">Reference proteome</keyword>
<feature type="compositionally biased region" description="Low complexity" evidence="5">
    <location>
        <begin position="417"/>
        <end position="433"/>
    </location>
</feature>
<dbReference type="GO" id="GO:0003887">
    <property type="term" value="F:DNA-directed DNA polymerase activity"/>
    <property type="evidence" value="ECO:0007669"/>
    <property type="project" value="TreeGrafter"/>
</dbReference>
<evidence type="ECO:0000256" key="3">
    <source>
        <dbReference type="ARBA" id="ARBA00022705"/>
    </source>
</evidence>
<dbReference type="AlphaFoldDB" id="A0A9P6KGA9"/>
<organism evidence="6 7">
    <name type="scientific">Lunasporangiospora selenospora</name>
    <dbReference type="NCBI Taxonomy" id="979761"/>
    <lineage>
        <taxon>Eukaryota</taxon>
        <taxon>Fungi</taxon>
        <taxon>Fungi incertae sedis</taxon>
        <taxon>Mucoromycota</taxon>
        <taxon>Mortierellomycotina</taxon>
        <taxon>Mortierellomycetes</taxon>
        <taxon>Mortierellales</taxon>
        <taxon>Mortierellaceae</taxon>
        <taxon>Lunasporangiospora</taxon>
    </lineage>
</organism>
<feature type="compositionally biased region" description="Basic and acidic residues" evidence="5">
    <location>
        <begin position="363"/>
        <end position="373"/>
    </location>
</feature>
<dbReference type="Pfam" id="PF09507">
    <property type="entry name" value="CDC27"/>
    <property type="match status" value="1"/>
</dbReference>
<dbReference type="GO" id="GO:0006271">
    <property type="term" value="P:DNA strand elongation involved in DNA replication"/>
    <property type="evidence" value="ECO:0007669"/>
    <property type="project" value="TreeGrafter"/>
</dbReference>
<keyword evidence="4" id="KW-0539">Nucleus</keyword>